<evidence type="ECO:0000313" key="2">
    <source>
        <dbReference type="Proteomes" id="UP000182567"/>
    </source>
</evidence>
<organism evidence="1 2">
    <name type="scientific">Pseudomonas frederiksbergensis</name>
    <dbReference type="NCBI Taxonomy" id="104087"/>
    <lineage>
        <taxon>Bacteria</taxon>
        <taxon>Pseudomonadati</taxon>
        <taxon>Pseudomonadota</taxon>
        <taxon>Gammaproteobacteria</taxon>
        <taxon>Pseudomonadales</taxon>
        <taxon>Pseudomonadaceae</taxon>
        <taxon>Pseudomonas</taxon>
    </lineage>
</organism>
<evidence type="ECO:0000313" key="1">
    <source>
        <dbReference type="EMBL" id="APC17812.1"/>
    </source>
</evidence>
<proteinExistence type="predicted"/>
<dbReference type="EMBL" id="CP017886">
    <property type="protein sequence ID" value="APC17812.1"/>
    <property type="molecule type" value="Genomic_DNA"/>
</dbReference>
<name>A0A1J0EPQ8_9PSED</name>
<reference evidence="2" key="1">
    <citation type="submission" date="2016-10" db="EMBL/GenBank/DDBJ databases">
        <title>Pseudomonas frederiksbergensis ERGS4:02 complete genome.</title>
        <authorList>
            <person name="Kumar R."/>
            <person name="Acharya V."/>
            <person name="Singh D."/>
        </authorList>
    </citation>
    <scope>NUCLEOTIDE SEQUENCE [LARGE SCALE GENOMIC DNA]</scope>
    <source>
        <strain evidence="2">ERGS4:02</strain>
    </source>
</reference>
<accession>A0A1J0EPQ8</accession>
<protein>
    <submittedName>
        <fullName evidence="1">Uncharacterized protein</fullName>
    </submittedName>
</protein>
<gene>
    <name evidence="1" type="ORF">BLL42_19510</name>
</gene>
<dbReference type="AlphaFoldDB" id="A0A1J0EPQ8"/>
<sequence>MNICVWLMVDGCGAAARKRLFSGALQEVLVRVVVGLEITLQVLQVAWLRVPGLLQIIFTAPIIH</sequence>
<dbReference type="Proteomes" id="UP000182567">
    <property type="component" value="Chromosome"/>
</dbReference>